<evidence type="ECO:0000313" key="3">
    <source>
        <dbReference type="EMBL" id="THH02104.1"/>
    </source>
</evidence>
<proteinExistence type="predicted"/>
<sequence length="508" mass="53407">MALFNVSLDDSSPLISYSGTWLDTPASVSLASNYSAASFHSSSVQGAAATLKFNGTGVWFYGAHRTGYGDYSLAVDGQSVADGSAASSDTLFNQLLGGSSNLTMGEHVAVLTNTGGGPIDLDSLIFENQVGTSGQEVSMTTLDDSDTKISYLPIASDWATSNNSLFANGSAHYTQTADAKVSLSFSGDAIAVYGGVSFDHGNYTVSLDGEEWDLNGANGVARMYHPQSLLYFAGGLNPGAHTLTITAHDNFFDMDSVVIYSANGDQTNPESPIVSADVPAGTDASGGQLPGNNEADHNDGNGEINNANSAPAVATKQSISKSVLIGIIAACVIGFLSLLAIIVFVVTQIRRRRHEKASGQELESPVLPMQNPDLEAGGGDFSNEKSASKLSRSNSRFTMMSRWSQASFISGKPRDHEPAPPVPPVPFVPSIAPQMNMPVPPSQRAPSTWNASGRSSPAPSMPEDDGRSEVVDDYYYRNSTASVAPLRPTRPPGLDLRDLGPAFDHVPL</sequence>
<dbReference type="Gene3D" id="2.60.120.260">
    <property type="entry name" value="Galactose-binding domain-like"/>
    <property type="match status" value="2"/>
</dbReference>
<gene>
    <name evidence="3" type="ORF">EW026_g724</name>
</gene>
<accession>A0A4S4KTX8</accession>
<evidence type="ECO:0000256" key="1">
    <source>
        <dbReference type="SAM" id="MobiDB-lite"/>
    </source>
</evidence>
<dbReference type="CDD" id="cd12087">
    <property type="entry name" value="TM_EGFR-like"/>
    <property type="match status" value="1"/>
</dbReference>
<feature type="region of interest" description="Disordered" evidence="1">
    <location>
        <begin position="269"/>
        <end position="308"/>
    </location>
</feature>
<evidence type="ECO:0000256" key="2">
    <source>
        <dbReference type="SAM" id="Phobius"/>
    </source>
</evidence>
<feature type="transmembrane region" description="Helical" evidence="2">
    <location>
        <begin position="323"/>
        <end position="346"/>
    </location>
</feature>
<name>A0A4S4KTX8_9APHY</name>
<dbReference type="AlphaFoldDB" id="A0A4S4KTX8"/>
<protein>
    <recommendedName>
        <fullName evidence="5">Transmembrane protein</fullName>
    </recommendedName>
</protein>
<feature type="region of interest" description="Disordered" evidence="1">
    <location>
        <begin position="436"/>
        <end position="508"/>
    </location>
</feature>
<dbReference type="EMBL" id="SGPJ01000011">
    <property type="protein sequence ID" value="THH02104.1"/>
    <property type="molecule type" value="Genomic_DNA"/>
</dbReference>
<feature type="compositionally biased region" description="Polar residues" evidence="1">
    <location>
        <begin position="444"/>
        <end position="458"/>
    </location>
</feature>
<keyword evidence="4" id="KW-1185">Reference proteome</keyword>
<organism evidence="3 4">
    <name type="scientific">Hermanssonia centrifuga</name>
    <dbReference type="NCBI Taxonomy" id="98765"/>
    <lineage>
        <taxon>Eukaryota</taxon>
        <taxon>Fungi</taxon>
        <taxon>Dikarya</taxon>
        <taxon>Basidiomycota</taxon>
        <taxon>Agaricomycotina</taxon>
        <taxon>Agaricomycetes</taxon>
        <taxon>Polyporales</taxon>
        <taxon>Meruliaceae</taxon>
        <taxon>Hermanssonia</taxon>
    </lineage>
</organism>
<dbReference type="Proteomes" id="UP000309038">
    <property type="component" value="Unassembled WGS sequence"/>
</dbReference>
<evidence type="ECO:0000313" key="4">
    <source>
        <dbReference type="Proteomes" id="UP000309038"/>
    </source>
</evidence>
<keyword evidence="2" id="KW-1133">Transmembrane helix</keyword>
<comment type="caution">
    <text evidence="3">The sequence shown here is derived from an EMBL/GenBank/DDBJ whole genome shotgun (WGS) entry which is preliminary data.</text>
</comment>
<evidence type="ECO:0008006" key="5">
    <source>
        <dbReference type="Google" id="ProtNLM"/>
    </source>
</evidence>
<reference evidence="3 4" key="1">
    <citation type="submission" date="2019-02" db="EMBL/GenBank/DDBJ databases">
        <title>Genome sequencing of the rare red list fungi Phlebia centrifuga.</title>
        <authorList>
            <person name="Buettner E."/>
            <person name="Kellner H."/>
        </authorList>
    </citation>
    <scope>NUCLEOTIDE SEQUENCE [LARGE SCALE GENOMIC DNA]</scope>
    <source>
        <strain evidence="3 4">DSM 108282</strain>
    </source>
</reference>
<keyword evidence="2" id="KW-0472">Membrane</keyword>
<keyword evidence="2" id="KW-0812">Transmembrane</keyword>
<feature type="region of interest" description="Disordered" evidence="1">
    <location>
        <begin position="356"/>
        <end position="394"/>
    </location>
</feature>